<evidence type="ECO:0000256" key="1">
    <source>
        <dbReference type="SAM" id="Phobius"/>
    </source>
</evidence>
<keyword evidence="1" id="KW-0812">Transmembrane</keyword>
<accession>A0A6M5YH05</accession>
<dbReference type="KEGG" id="ftj:FTUN_0097"/>
<keyword evidence="1" id="KW-1133">Transmembrane helix</keyword>
<gene>
    <name evidence="2" type="ORF">FTUN_0097</name>
</gene>
<name>A0A6M5YH05_9BACT</name>
<evidence type="ECO:0000313" key="2">
    <source>
        <dbReference type="EMBL" id="QJW92600.1"/>
    </source>
</evidence>
<organism evidence="2 3">
    <name type="scientific">Frigoriglobus tundricola</name>
    <dbReference type="NCBI Taxonomy" id="2774151"/>
    <lineage>
        <taxon>Bacteria</taxon>
        <taxon>Pseudomonadati</taxon>
        <taxon>Planctomycetota</taxon>
        <taxon>Planctomycetia</taxon>
        <taxon>Gemmatales</taxon>
        <taxon>Gemmataceae</taxon>
        <taxon>Frigoriglobus</taxon>
    </lineage>
</organism>
<keyword evidence="1" id="KW-0472">Membrane</keyword>
<reference evidence="3" key="1">
    <citation type="submission" date="2020-05" db="EMBL/GenBank/DDBJ databases">
        <title>Frigoriglobus tundricola gen. nov., sp. nov., a psychrotolerant cellulolytic planctomycete of the family Gemmataceae with two divergent copies of 16S rRNA gene.</title>
        <authorList>
            <person name="Kulichevskaya I.S."/>
            <person name="Ivanova A.A."/>
            <person name="Naumoff D.G."/>
            <person name="Beletsky A.V."/>
            <person name="Rijpstra W.I.C."/>
            <person name="Sinninghe Damste J.S."/>
            <person name="Mardanov A.V."/>
            <person name="Ravin N.V."/>
            <person name="Dedysh S.N."/>
        </authorList>
    </citation>
    <scope>NUCLEOTIDE SEQUENCE [LARGE SCALE GENOMIC DNA]</scope>
    <source>
        <strain evidence="3">PL17</strain>
    </source>
</reference>
<feature type="transmembrane region" description="Helical" evidence="1">
    <location>
        <begin position="21"/>
        <end position="46"/>
    </location>
</feature>
<dbReference type="RefSeq" id="WP_171468963.1">
    <property type="nucleotide sequence ID" value="NZ_CP053452.2"/>
</dbReference>
<dbReference type="Proteomes" id="UP000503447">
    <property type="component" value="Chromosome"/>
</dbReference>
<keyword evidence="3" id="KW-1185">Reference proteome</keyword>
<proteinExistence type="predicted"/>
<evidence type="ECO:0000313" key="3">
    <source>
        <dbReference type="Proteomes" id="UP000503447"/>
    </source>
</evidence>
<dbReference type="AlphaFoldDB" id="A0A6M5YH05"/>
<protein>
    <submittedName>
        <fullName evidence="2">Uncharacterized protein</fullName>
    </submittedName>
</protein>
<dbReference type="EMBL" id="CP053452">
    <property type="protein sequence ID" value="QJW92600.1"/>
    <property type="molecule type" value="Genomic_DNA"/>
</dbReference>
<sequence length="51" mass="5933">MNPTAKPQPAPADPFPPYRRVYAWVFQAWLIMFLGVICCALVFYLISYIPR</sequence>